<feature type="transmembrane region" description="Helical" evidence="1">
    <location>
        <begin position="29"/>
        <end position="47"/>
    </location>
</feature>
<dbReference type="Proteomes" id="UP001183585">
    <property type="component" value="Unassembled WGS sequence"/>
</dbReference>
<sequence>MYNGAALSTLGGGGAAALAATGPENMLWLALASFALIAAGAAIRRVVPRREA</sequence>
<accession>A0ABU2CGZ1</accession>
<dbReference type="EMBL" id="JAVDYE010000001">
    <property type="protein sequence ID" value="MDR7380603.1"/>
    <property type="molecule type" value="Genomic_DNA"/>
</dbReference>
<evidence type="ECO:0000313" key="2">
    <source>
        <dbReference type="EMBL" id="MDR7380603.1"/>
    </source>
</evidence>
<keyword evidence="1" id="KW-0472">Membrane</keyword>
<evidence type="ECO:0000313" key="3">
    <source>
        <dbReference type="Proteomes" id="UP001183585"/>
    </source>
</evidence>
<evidence type="ECO:0000256" key="1">
    <source>
        <dbReference type="SAM" id="Phobius"/>
    </source>
</evidence>
<gene>
    <name evidence="2" type="ORF">J2S48_000118</name>
</gene>
<reference evidence="2 3" key="1">
    <citation type="submission" date="2023-07" db="EMBL/GenBank/DDBJ databases">
        <title>Sequencing the genomes of 1000 actinobacteria strains.</title>
        <authorList>
            <person name="Klenk H.-P."/>
        </authorList>
    </citation>
    <scope>NUCLEOTIDE SEQUENCE [LARGE SCALE GENOMIC DNA]</scope>
    <source>
        <strain evidence="2 3">DSM 45554</strain>
    </source>
</reference>
<keyword evidence="1" id="KW-1133">Transmembrane helix</keyword>
<dbReference type="NCBIfam" id="TIGR01167">
    <property type="entry name" value="LPXTG_anchor"/>
    <property type="match status" value="1"/>
</dbReference>
<keyword evidence="3" id="KW-1185">Reference proteome</keyword>
<comment type="caution">
    <text evidence="2">The sequence shown here is derived from an EMBL/GenBank/DDBJ whole genome shotgun (WGS) entry which is preliminary data.</text>
</comment>
<proteinExistence type="predicted"/>
<organism evidence="2 3">
    <name type="scientific">Promicromonospora iranensis</name>
    <dbReference type="NCBI Taxonomy" id="1105144"/>
    <lineage>
        <taxon>Bacteria</taxon>
        <taxon>Bacillati</taxon>
        <taxon>Actinomycetota</taxon>
        <taxon>Actinomycetes</taxon>
        <taxon>Micrococcales</taxon>
        <taxon>Promicromonosporaceae</taxon>
        <taxon>Promicromonospora</taxon>
    </lineage>
</organism>
<name>A0ABU2CGZ1_9MICO</name>
<dbReference type="RefSeq" id="WP_274992518.1">
    <property type="nucleotide sequence ID" value="NZ_JAJQQP010000002.1"/>
</dbReference>
<protein>
    <submittedName>
        <fullName evidence="2">LPXTG-motif cell wall-anchored protein</fullName>
    </submittedName>
</protein>
<keyword evidence="1" id="KW-0812">Transmembrane</keyword>